<dbReference type="EMBL" id="JAPDRK010000007">
    <property type="protein sequence ID" value="KAJ9610194.1"/>
    <property type="molecule type" value="Genomic_DNA"/>
</dbReference>
<organism evidence="4 5">
    <name type="scientific">Cladophialophora chaetospira</name>
    <dbReference type="NCBI Taxonomy" id="386627"/>
    <lineage>
        <taxon>Eukaryota</taxon>
        <taxon>Fungi</taxon>
        <taxon>Dikarya</taxon>
        <taxon>Ascomycota</taxon>
        <taxon>Pezizomycotina</taxon>
        <taxon>Eurotiomycetes</taxon>
        <taxon>Chaetothyriomycetidae</taxon>
        <taxon>Chaetothyriales</taxon>
        <taxon>Herpotrichiellaceae</taxon>
        <taxon>Cladophialophora</taxon>
    </lineage>
</organism>
<gene>
    <name evidence="4" type="ORF">H2200_004971</name>
</gene>
<evidence type="ECO:0000313" key="5">
    <source>
        <dbReference type="Proteomes" id="UP001172673"/>
    </source>
</evidence>
<comment type="caution">
    <text evidence="4">The sequence shown here is derived from an EMBL/GenBank/DDBJ whole genome shotgun (WGS) entry which is preliminary data.</text>
</comment>
<name>A0AA38XB73_9EURO</name>
<feature type="compositionally biased region" description="Polar residues" evidence="1">
    <location>
        <begin position="208"/>
        <end position="221"/>
    </location>
</feature>
<reference evidence="4" key="1">
    <citation type="submission" date="2022-10" db="EMBL/GenBank/DDBJ databases">
        <title>Culturing micro-colonial fungi from biological soil crusts in the Mojave desert and describing Neophaeococcomyces mojavensis, and introducing the new genera and species Taxawa tesnikishii.</title>
        <authorList>
            <person name="Kurbessoian T."/>
            <person name="Stajich J.E."/>
        </authorList>
    </citation>
    <scope>NUCLEOTIDE SEQUENCE</scope>
    <source>
        <strain evidence="4">TK_41</strain>
    </source>
</reference>
<dbReference type="InterPro" id="IPR057081">
    <property type="entry name" value="PH_N"/>
</dbReference>
<protein>
    <submittedName>
        <fullName evidence="4">Uncharacterized protein</fullName>
    </submittedName>
</protein>
<keyword evidence="5" id="KW-1185">Reference proteome</keyword>
<feature type="domain" description="PH" evidence="3">
    <location>
        <begin position="413"/>
        <end position="524"/>
    </location>
</feature>
<dbReference type="Pfam" id="PF23076">
    <property type="entry name" value="PH_FT_C"/>
    <property type="match status" value="1"/>
</dbReference>
<accession>A0AA38XB73</accession>
<dbReference type="AlphaFoldDB" id="A0AA38XB73"/>
<feature type="compositionally biased region" description="Low complexity" evidence="1">
    <location>
        <begin position="234"/>
        <end position="248"/>
    </location>
</feature>
<evidence type="ECO:0000259" key="3">
    <source>
        <dbReference type="Pfam" id="PF23076"/>
    </source>
</evidence>
<feature type="region of interest" description="Disordered" evidence="1">
    <location>
        <begin position="184"/>
        <end position="251"/>
    </location>
</feature>
<proteinExistence type="predicted"/>
<sequence>MDLLLRQEAGRAQDISEILNTIRNNDPDNEQDITLAITGLNSLSWALRELHKQIDIVYGRLSKTFAGDLKLLQNSVAFTFQDVWTILGRLPRVAIAADYQDAWSEIMRYCMTMGKQALYMRLRTYELFTYSLCKVLQRQAYSRTQFDDLRHDIYELQQLLREDRRLIQATEDFRSLELVPAQQGQFPSPVLRKPKSHERPRPEPQRPMSPTASQDSSSSLRHNAAPSPPPLSPVSPASATSPVTTFSTLSHSSSVDQETKNWATKIFTNLPCTALEDDSILSTCFGDVAGKIHRKPDADYERILQLKFPGGLRTKFYWRPHDYRCKMVCEWYDNRKTPRLSCFPLSDLHVRRDGPLLYLCCPTVHSAHTCWTSLNFTSYEWLVVFHCTILSLRSHDTASHFGNLDHNLDGDELVFAGAIRDSGYKHALRLYRDKSTNAIRLEASVLDKEMKDTPIWTAFCTHKITSPTWFRWSKNSSTVYLAELQRHVFTSEYSPHVRANGEHVLDFDSISDAEDFVKSLRDLREDLRKPRSAK</sequence>
<evidence type="ECO:0000313" key="4">
    <source>
        <dbReference type="EMBL" id="KAJ9610194.1"/>
    </source>
</evidence>
<evidence type="ECO:0000259" key="2">
    <source>
        <dbReference type="Pfam" id="PF23074"/>
    </source>
</evidence>
<dbReference type="Proteomes" id="UP001172673">
    <property type="component" value="Unassembled WGS sequence"/>
</dbReference>
<evidence type="ECO:0000256" key="1">
    <source>
        <dbReference type="SAM" id="MobiDB-lite"/>
    </source>
</evidence>
<feature type="domain" description="PH" evidence="2">
    <location>
        <begin position="296"/>
        <end position="402"/>
    </location>
</feature>
<dbReference type="Pfam" id="PF23074">
    <property type="entry name" value="PH_FT_N"/>
    <property type="match status" value="1"/>
</dbReference>
<dbReference type="InterPro" id="IPR057082">
    <property type="entry name" value="PH_C"/>
</dbReference>